<protein>
    <recommendedName>
        <fullName evidence="3">N-acetyltransferase domain-containing protein</fullName>
    </recommendedName>
</protein>
<gene>
    <name evidence="1" type="ORF">FYJ84_11615</name>
</gene>
<evidence type="ECO:0000313" key="2">
    <source>
        <dbReference type="Proteomes" id="UP000433181"/>
    </source>
</evidence>
<proteinExistence type="predicted"/>
<dbReference type="GeneID" id="96779577"/>
<sequence>MQRIKRRIYTYDEVGIYHAHSVQCVDDKKDIKICHVNYDNINDALSFQSKQYIKCFKEFLDNGDIGYYAYLGGECVHRTWTKSNGVAAIHAFYTIPLSSNQIFIHWCETASSARGHGIYPKVLHRVCNEHPSDEILIAVNENNLASRRGVEKAGFIIKERIKVLVVLGIKHIKVENIIPNVHSGGARATR</sequence>
<organism evidence="1 2">
    <name type="scientific">Anaerovibrio slackiae</name>
    <dbReference type="NCBI Taxonomy" id="2652309"/>
    <lineage>
        <taxon>Bacteria</taxon>
        <taxon>Bacillati</taxon>
        <taxon>Bacillota</taxon>
        <taxon>Negativicutes</taxon>
        <taxon>Selenomonadales</taxon>
        <taxon>Selenomonadaceae</taxon>
        <taxon>Anaerovibrio</taxon>
    </lineage>
</organism>
<keyword evidence="2" id="KW-1185">Reference proteome</keyword>
<dbReference type="Proteomes" id="UP000433181">
    <property type="component" value="Unassembled WGS sequence"/>
</dbReference>
<dbReference type="RefSeq" id="WP_154407795.1">
    <property type="nucleotide sequence ID" value="NZ_VUNR01000028.1"/>
</dbReference>
<reference evidence="1 2" key="1">
    <citation type="submission" date="2019-08" db="EMBL/GenBank/DDBJ databases">
        <title>In-depth cultivation of the pig gut microbiome towards novel bacterial diversity and tailored functional studies.</title>
        <authorList>
            <person name="Wylensek D."/>
            <person name="Hitch T.C.A."/>
            <person name="Clavel T."/>
        </authorList>
    </citation>
    <scope>NUCLEOTIDE SEQUENCE [LARGE SCALE GENOMIC DNA]</scope>
    <source>
        <strain evidence="1 2">WCA-693-APC-5D-A</strain>
    </source>
</reference>
<dbReference type="SUPFAM" id="SSF55729">
    <property type="entry name" value="Acyl-CoA N-acyltransferases (Nat)"/>
    <property type="match status" value="1"/>
</dbReference>
<comment type="caution">
    <text evidence="1">The sequence shown here is derived from an EMBL/GenBank/DDBJ whole genome shotgun (WGS) entry which is preliminary data.</text>
</comment>
<dbReference type="EMBL" id="VUNR01000028">
    <property type="protein sequence ID" value="MSU09626.1"/>
    <property type="molecule type" value="Genomic_DNA"/>
</dbReference>
<dbReference type="Gene3D" id="3.40.630.30">
    <property type="match status" value="1"/>
</dbReference>
<evidence type="ECO:0008006" key="3">
    <source>
        <dbReference type="Google" id="ProtNLM"/>
    </source>
</evidence>
<dbReference type="InterPro" id="IPR016181">
    <property type="entry name" value="Acyl_CoA_acyltransferase"/>
</dbReference>
<name>A0A6I2ULK9_9FIRM</name>
<accession>A0A6I2ULK9</accession>
<dbReference type="AlphaFoldDB" id="A0A6I2ULK9"/>
<evidence type="ECO:0000313" key="1">
    <source>
        <dbReference type="EMBL" id="MSU09626.1"/>
    </source>
</evidence>